<proteinExistence type="predicted"/>
<keyword evidence="4" id="KW-1185">Reference proteome</keyword>
<name>A0A2S3UNR4_9HYPH</name>
<feature type="domain" description="YrhK" evidence="2">
    <location>
        <begin position="22"/>
        <end position="74"/>
    </location>
</feature>
<dbReference type="InterPro" id="IPR025424">
    <property type="entry name" value="YrhK_domain"/>
</dbReference>
<feature type="transmembrane region" description="Helical" evidence="1">
    <location>
        <begin position="53"/>
        <end position="71"/>
    </location>
</feature>
<dbReference type="Proteomes" id="UP000236959">
    <property type="component" value="Unassembled WGS sequence"/>
</dbReference>
<keyword evidence="1" id="KW-1133">Transmembrane helix</keyword>
<dbReference type="RefSeq" id="WP_103224025.1">
    <property type="nucleotide sequence ID" value="NZ_PPCN01000009.1"/>
</dbReference>
<feature type="transmembrane region" description="Helical" evidence="1">
    <location>
        <begin position="29"/>
        <end position="47"/>
    </location>
</feature>
<dbReference type="OrthoDB" id="5862062at2"/>
<evidence type="ECO:0000256" key="1">
    <source>
        <dbReference type="SAM" id="Phobius"/>
    </source>
</evidence>
<evidence type="ECO:0000259" key="2">
    <source>
        <dbReference type="Pfam" id="PF14145"/>
    </source>
</evidence>
<comment type="caution">
    <text evidence="3">The sequence shown here is derived from an EMBL/GenBank/DDBJ whole genome shotgun (WGS) entry which is preliminary data.</text>
</comment>
<evidence type="ECO:0000313" key="4">
    <source>
        <dbReference type="Proteomes" id="UP000236959"/>
    </source>
</evidence>
<keyword evidence="1" id="KW-0812">Transmembrane</keyword>
<dbReference type="AlphaFoldDB" id="A0A2S3UNR4"/>
<reference evidence="3 4" key="1">
    <citation type="submission" date="2018-01" db="EMBL/GenBank/DDBJ databases">
        <title>Genomic Encyclopedia of Archaeal and Bacterial Type Strains, Phase II (KMG-II): from individual species to whole genera.</title>
        <authorList>
            <person name="Goeker M."/>
        </authorList>
    </citation>
    <scope>NUCLEOTIDE SEQUENCE [LARGE SCALE GENOMIC DNA]</scope>
    <source>
        <strain evidence="3 4">DSM 17023</strain>
    </source>
</reference>
<accession>A0A2S3UNR4</accession>
<organism evidence="3 4">
    <name type="scientific">Roseibium marinum</name>
    <dbReference type="NCBI Taxonomy" id="281252"/>
    <lineage>
        <taxon>Bacteria</taxon>
        <taxon>Pseudomonadati</taxon>
        <taxon>Pseudomonadota</taxon>
        <taxon>Alphaproteobacteria</taxon>
        <taxon>Hyphomicrobiales</taxon>
        <taxon>Stappiaceae</taxon>
        <taxon>Roseibium</taxon>
    </lineage>
</organism>
<sequence length="105" mass="11850">MSRLFDTGNRTATADHAEVVRKYELYRTLVEFLAAFAFVVGSVFFFYESLLYAGTWLFLVGSILFAVRPSIRLLLELRLANLPVPDEFRPYGAGPEKVKSPRADG</sequence>
<evidence type="ECO:0000313" key="3">
    <source>
        <dbReference type="EMBL" id="POF29345.1"/>
    </source>
</evidence>
<dbReference type="EMBL" id="PPCN01000009">
    <property type="protein sequence ID" value="POF29345.1"/>
    <property type="molecule type" value="Genomic_DNA"/>
</dbReference>
<protein>
    <submittedName>
        <fullName evidence="3">YrhK-like protein</fullName>
    </submittedName>
</protein>
<dbReference type="Pfam" id="PF14145">
    <property type="entry name" value="YrhK"/>
    <property type="match status" value="1"/>
</dbReference>
<keyword evidence="1" id="KW-0472">Membrane</keyword>
<gene>
    <name evidence="3" type="ORF">CLV41_109120</name>
</gene>